<dbReference type="Gene3D" id="2.170.270.10">
    <property type="entry name" value="SET domain"/>
    <property type="match status" value="1"/>
</dbReference>
<dbReference type="Pfam" id="PF00856">
    <property type="entry name" value="SET"/>
    <property type="match status" value="1"/>
</dbReference>
<organism evidence="2 3">
    <name type="scientific">Apiospora kogelbergensis</name>
    <dbReference type="NCBI Taxonomy" id="1337665"/>
    <lineage>
        <taxon>Eukaryota</taxon>
        <taxon>Fungi</taxon>
        <taxon>Dikarya</taxon>
        <taxon>Ascomycota</taxon>
        <taxon>Pezizomycotina</taxon>
        <taxon>Sordariomycetes</taxon>
        <taxon>Xylariomycetidae</taxon>
        <taxon>Amphisphaeriales</taxon>
        <taxon>Apiosporaceae</taxon>
        <taxon>Apiospora</taxon>
    </lineage>
</organism>
<reference evidence="2 3" key="1">
    <citation type="submission" date="2023-01" db="EMBL/GenBank/DDBJ databases">
        <title>Analysis of 21 Apiospora genomes using comparative genomics revels a genus with tremendous synthesis potential of carbohydrate active enzymes and secondary metabolites.</title>
        <authorList>
            <person name="Sorensen T."/>
        </authorList>
    </citation>
    <scope>NUCLEOTIDE SEQUENCE [LARGE SCALE GENOMIC DNA]</scope>
    <source>
        <strain evidence="2 3">CBS 117206</strain>
    </source>
</reference>
<dbReference type="SUPFAM" id="SSF82199">
    <property type="entry name" value="SET domain"/>
    <property type="match status" value="1"/>
</dbReference>
<dbReference type="Proteomes" id="UP001392437">
    <property type="component" value="Unassembled WGS sequence"/>
</dbReference>
<name>A0AAW0QBV9_9PEZI</name>
<dbReference type="AlphaFoldDB" id="A0AAW0QBV9"/>
<sequence length="217" mass="23739">MGKESKTAPKNWPPALLYLAQPSYAPHLAKEQLDALRTRGPDLVSEIPLSLPKGPSALVKITAITQPAHPANGQAGLFATRNLAPGSLIIPYYGVVHSDLALPQHNLEHEKSDYDLRIDRDARLAVDAAKAGNEARFVNDYRGVRERPNAEFRECWDIRLKQKSMAVFVLPAGKNTAKKGEGGIAKGEEICVSYGKGFWGSRNNDDEVTIERAANTL</sequence>
<proteinExistence type="predicted"/>
<dbReference type="EMBL" id="JAQQWP010000009">
    <property type="protein sequence ID" value="KAK8100683.1"/>
    <property type="molecule type" value="Genomic_DNA"/>
</dbReference>
<feature type="domain" description="SET" evidence="1">
    <location>
        <begin position="75"/>
        <end position="195"/>
    </location>
</feature>
<dbReference type="InterPro" id="IPR046341">
    <property type="entry name" value="SET_dom_sf"/>
</dbReference>
<keyword evidence="3" id="KW-1185">Reference proteome</keyword>
<dbReference type="InterPro" id="IPR001214">
    <property type="entry name" value="SET_dom"/>
</dbReference>
<comment type="caution">
    <text evidence="2">The sequence shown here is derived from an EMBL/GenBank/DDBJ whole genome shotgun (WGS) entry which is preliminary data.</text>
</comment>
<accession>A0AAW0QBV9</accession>
<evidence type="ECO:0000313" key="3">
    <source>
        <dbReference type="Proteomes" id="UP001392437"/>
    </source>
</evidence>
<gene>
    <name evidence="2" type="ORF">PG999_011057</name>
</gene>
<evidence type="ECO:0000313" key="2">
    <source>
        <dbReference type="EMBL" id="KAK8100683.1"/>
    </source>
</evidence>
<protein>
    <recommendedName>
        <fullName evidence="1">SET domain-containing protein</fullName>
    </recommendedName>
</protein>
<evidence type="ECO:0000259" key="1">
    <source>
        <dbReference type="Pfam" id="PF00856"/>
    </source>
</evidence>